<dbReference type="SUPFAM" id="SSF56672">
    <property type="entry name" value="DNA/RNA polymerases"/>
    <property type="match status" value="1"/>
</dbReference>
<protein>
    <submittedName>
        <fullName evidence="1">839_t:CDS:1</fullName>
    </submittedName>
</protein>
<gene>
    <name evidence="1" type="ORF">AMORRO_LOCUS7286</name>
</gene>
<dbReference type="OrthoDB" id="2382514at2759"/>
<dbReference type="Proteomes" id="UP000789342">
    <property type="component" value="Unassembled WGS sequence"/>
</dbReference>
<dbReference type="PANTHER" id="PTHR31511">
    <property type="entry name" value="PROTEIN CBG23764"/>
    <property type="match status" value="1"/>
</dbReference>
<accession>A0A9N9G757</accession>
<evidence type="ECO:0000313" key="1">
    <source>
        <dbReference type="EMBL" id="CAG8589640.1"/>
    </source>
</evidence>
<organism evidence="1 2">
    <name type="scientific">Acaulospora morrowiae</name>
    <dbReference type="NCBI Taxonomy" id="94023"/>
    <lineage>
        <taxon>Eukaryota</taxon>
        <taxon>Fungi</taxon>
        <taxon>Fungi incertae sedis</taxon>
        <taxon>Mucoromycota</taxon>
        <taxon>Glomeromycotina</taxon>
        <taxon>Glomeromycetes</taxon>
        <taxon>Diversisporales</taxon>
        <taxon>Acaulosporaceae</taxon>
        <taxon>Acaulospora</taxon>
    </lineage>
</organism>
<dbReference type="EMBL" id="CAJVPV010005370">
    <property type="protein sequence ID" value="CAG8589640.1"/>
    <property type="molecule type" value="Genomic_DNA"/>
</dbReference>
<name>A0A9N9G757_9GLOM</name>
<proteinExistence type="predicted"/>
<evidence type="ECO:0000313" key="2">
    <source>
        <dbReference type="Proteomes" id="UP000789342"/>
    </source>
</evidence>
<dbReference type="AlphaFoldDB" id="A0A9N9G757"/>
<dbReference type="PANTHER" id="PTHR31511:SF12">
    <property type="entry name" value="RHO TERMINATION FACTOR N-TERMINAL DOMAIN-CONTAINING PROTEIN"/>
    <property type="match status" value="1"/>
</dbReference>
<comment type="caution">
    <text evidence="1">The sequence shown here is derived from an EMBL/GenBank/DDBJ whole genome shotgun (WGS) entry which is preliminary data.</text>
</comment>
<sequence length="300" mass="35191">MKNFEEYHDLYLETDVLLLADVFMNYTIICLQDDGLDSFHYVSVPGMFNDSLYKSSGVKIQLISDMDKYLTVENGIRGGMTIVSHRYVKANNEKCPDYNSSKTKSWIIYEDMSALYSGAMTQYLPTKILDKVTPEEIPVIQSIASDAEIGYMLETDIEALINLHNFFADYPLAPEKQIIPENWLSLYNERLVRDKEFRRGKYVSGEKLLQTFLPKKNYVVHYQALQLYMKYGLKITKIHVALKFRQSPWMKTYIEENIRKRKIAKSNKDEFGVIYYKLKNNVIFGKQMENVRKHMRVEIL</sequence>
<dbReference type="InterPro" id="IPR043502">
    <property type="entry name" value="DNA/RNA_pol_sf"/>
</dbReference>
<reference evidence="1" key="1">
    <citation type="submission" date="2021-06" db="EMBL/GenBank/DDBJ databases">
        <authorList>
            <person name="Kallberg Y."/>
            <person name="Tangrot J."/>
            <person name="Rosling A."/>
        </authorList>
    </citation>
    <scope>NUCLEOTIDE SEQUENCE</scope>
    <source>
        <strain evidence="1">CL551</strain>
    </source>
</reference>
<keyword evidence="2" id="KW-1185">Reference proteome</keyword>